<keyword evidence="2" id="KW-1185">Reference proteome</keyword>
<accession>A0ACC2AI46</accession>
<comment type="caution">
    <text evidence="1">The sequence shown here is derived from an EMBL/GenBank/DDBJ whole genome shotgun (WGS) entry which is preliminary data.</text>
</comment>
<evidence type="ECO:0000313" key="1">
    <source>
        <dbReference type="EMBL" id="KAJ7517245.1"/>
    </source>
</evidence>
<protein>
    <submittedName>
        <fullName evidence="1">Uncharacterized protein</fullName>
    </submittedName>
</protein>
<proteinExistence type="predicted"/>
<dbReference type="EMBL" id="CM055112">
    <property type="protein sequence ID" value="KAJ7517245.1"/>
    <property type="molecule type" value="Genomic_DNA"/>
</dbReference>
<evidence type="ECO:0000313" key="2">
    <source>
        <dbReference type="Proteomes" id="UP001162992"/>
    </source>
</evidence>
<gene>
    <name evidence="1" type="ORF">O6H91_21G015300</name>
</gene>
<dbReference type="Proteomes" id="UP001162992">
    <property type="component" value="Chromosome 21"/>
</dbReference>
<sequence>MAQYVISQHHNTSPWQIVLSLFKLQPKPTVASSATLKETLDRYWRTQVSLVILVILQILRLPYRIIGTSLELLLNTLSANGGFFRLVYLLISGKPIRNASDDPSRYYSLIGHLDWRTTLDRDLAVEDAGRSTVYRTISKTLFPETKRGPLLMAELCVMSSKLAYENAEVIERIVKAEWKMDFVGQYDCWNEGQRRKSTHVFIFTDRAEDANVVVVAFRGTEPFNTYNWSTDLDFSWYELPVLGRVHVGFLEALGLGDRNDLETFVQVNTKMSDPQKIGPGESFSGLSKDVIADEEKLIAFDVVTTKIKEILQSHKNAKLYITGHSLGGALACLYPALLFCKKEDQVTDRLDGVYTFGQPRVGSKEFSRFMDEKLCAGPRSRYFRVVYSNDLVPRVPFDDHVSQFKHSGLCWYFDSFYSGRIIYEEPNKNYFSLLYVLPMELYAIWELIFSFFIAKIHGNSYQESGSSLLFRVSGLLFPGVAAHSPVNYVNAVRLGIQARGRSHSSLNQSIALQGIMN</sequence>
<name>A0ACC2AI46_DIPCM</name>
<organism evidence="1 2">
    <name type="scientific">Diphasiastrum complanatum</name>
    <name type="common">Issler's clubmoss</name>
    <name type="synonym">Lycopodium complanatum</name>
    <dbReference type="NCBI Taxonomy" id="34168"/>
    <lineage>
        <taxon>Eukaryota</taxon>
        <taxon>Viridiplantae</taxon>
        <taxon>Streptophyta</taxon>
        <taxon>Embryophyta</taxon>
        <taxon>Tracheophyta</taxon>
        <taxon>Lycopodiopsida</taxon>
        <taxon>Lycopodiales</taxon>
        <taxon>Lycopodiaceae</taxon>
        <taxon>Lycopodioideae</taxon>
        <taxon>Diphasiastrum</taxon>
    </lineage>
</organism>
<reference evidence="2" key="1">
    <citation type="journal article" date="2024" name="Proc. Natl. Acad. Sci. U.S.A.">
        <title>Extraordinary preservation of gene collinearity over three hundred million years revealed in homosporous lycophytes.</title>
        <authorList>
            <person name="Li C."/>
            <person name="Wickell D."/>
            <person name="Kuo L.Y."/>
            <person name="Chen X."/>
            <person name="Nie B."/>
            <person name="Liao X."/>
            <person name="Peng D."/>
            <person name="Ji J."/>
            <person name="Jenkins J."/>
            <person name="Williams M."/>
            <person name="Shu S."/>
            <person name="Plott C."/>
            <person name="Barry K."/>
            <person name="Rajasekar S."/>
            <person name="Grimwood J."/>
            <person name="Han X."/>
            <person name="Sun S."/>
            <person name="Hou Z."/>
            <person name="He W."/>
            <person name="Dai G."/>
            <person name="Sun C."/>
            <person name="Schmutz J."/>
            <person name="Leebens-Mack J.H."/>
            <person name="Li F.W."/>
            <person name="Wang L."/>
        </authorList>
    </citation>
    <scope>NUCLEOTIDE SEQUENCE [LARGE SCALE GENOMIC DNA]</scope>
    <source>
        <strain evidence="2">cv. PW_Plant_1</strain>
    </source>
</reference>